<feature type="domain" description="Xylose isomerase-like TIM barrel" evidence="1">
    <location>
        <begin position="26"/>
        <end position="326"/>
    </location>
</feature>
<organism evidence="2 3">
    <name type="scientific">Remersonia thermophila</name>
    <dbReference type="NCBI Taxonomy" id="72144"/>
    <lineage>
        <taxon>Eukaryota</taxon>
        <taxon>Fungi</taxon>
        <taxon>Dikarya</taxon>
        <taxon>Ascomycota</taxon>
        <taxon>Pezizomycotina</taxon>
        <taxon>Sordariomycetes</taxon>
        <taxon>Sordariomycetidae</taxon>
        <taxon>Sordariales</taxon>
        <taxon>Sordariales incertae sedis</taxon>
        <taxon>Remersonia</taxon>
    </lineage>
</organism>
<accession>A0ABR4DCW5</accession>
<gene>
    <name evidence="2" type="ORF">VTJ83DRAFT_3038</name>
</gene>
<dbReference type="InterPro" id="IPR013022">
    <property type="entry name" value="Xyl_isomerase-like_TIM-brl"/>
</dbReference>
<dbReference type="InterPro" id="IPR036237">
    <property type="entry name" value="Xyl_isomerase-like_sf"/>
</dbReference>
<dbReference type="Pfam" id="PF01261">
    <property type="entry name" value="AP_endonuc_2"/>
    <property type="match status" value="1"/>
</dbReference>
<keyword evidence="3" id="KW-1185">Reference proteome</keyword>
<protein>
    <recommendedName>
        <fullName evidence="1">Xylose isomerase-like TIM barrel domain-containing protein</fullName>
    </recommendedName>
</protein>
<name>A0ABR4DCW5_9PEZI</name>
<evidence type="ECO:0000313" key="2">
    <source>
        <dbReference type="EMBL" id="KAL2268192.1"/>
    </source>
</evidence>
<dbReference type="GeneID" id="98124019"/>
<evidence type="ECO:0000259" key="1">
    <source>
        <dbReference type="Pfam" id="PF01261"/>
    </source>
</evidence>
<comment type="caution">
    <text evidence="2">The sequence shown here is derived from an EMBL/GenBank/DDBJ whole genome shotgun (WGS) entry which is preliminary data.</text>
</comment>
<sequence length="359" mass="40419">MPYKLAIPSMSLGRCAAGHSFAEKMDAAKRHGYQGIELAFEDLVGVAHELSEETLLSKDPSPQLQLAAAAHVSAICKARGLEIICLQPLAQYDGLIDREEHVRLLEQLNFWFQLAKVLETDLIQVPASYLPDDRVTEEAQLIINDLIEIADMGLRQNPPIRFAYESLCWSTRVSSWEMCWEIVQLVNRPNFGMVLDTFNIAGLVYADPAAASGLAFQAELNMRESISRLVENINVKKVFYVQIVDAERLESPLVPGHPFHDPGQRPRMSWSRNCRLFYGEADRGAYLPITDIAWAIFHGIGYEGWVSLELFHRRMEDKDPSVPEELARRGATSWVKLQKDMGLEKGKVRAIVTRAVASL</sequence>
<dbReference type="EMBL" id="JAZGUE010000003">
    <property type="protein sequence ID" value="KAL2268192.1"/>
    <property type="molecule type" value="Genomic_DNA"/>
</dbReference>
<dbReference type="SUPFAM" id="SSF51658">
    <property type="entry name" value="Xylose isomerase-like"/>
    <property type="match status" value="1"/>
</dbReference>
<dbReference type="InterPro" id="IPR050312">
    <property type="entry name" value="IolE/XylAMocC-like"/>
</dbReference>
<evidence type="ECO:0000313" key="3">
    <source>
        <dbReference type="Proteomes" id="UP001600064"/>
    </source>
</evidence>
<dbReference type="PANTHER" id="PTHR12110">
    <property type="entry name" value="HYDROXYPYRUVATE ISOMERASE"/>
    <property type="match status" value="1"/>
</dbReference>
<dbReference type="PANTHER" id="PTHR12110:SF21">
    <property type="entry name" value="XYLOSE ISOMERASE-LIKE TIM BARREL DOMAIN-CONTAINING PROTEIN"/>
    <property type="match status" value="1"/>
</dbReference>
<dbReference type="Proteomes" id="UP001600064">
    <property type="component" value="Unassembled WGS sequence"/>
</dbReference>
<proteinExistence type="predicted"/>
<dbReference type="Gene3D" id="3.20.20.150">
    <property type="entry name" value="Divalent-metal-dependent TIM barrel enzymes"/>
    <property type="match status" value="1"/>
</dbReference>
<reference evidence="2 3" key="1">
    <citation type="journal article" date="2024" name="Commun. Biol.">
        <title>Comparative genomic analysis of thermophilic fungi reveals convergent evolutionary adaptations and gene losses.</title>
        <authorList>
            <person name="Steindorff A.S."/>
            <person name="Aguilar-Pontes M.V."/>
            <person name="Robinson A.J."/>
            <person name="Andreopoulos B."/>
            <person name="LaButti K."/>
            <person name="Kuo A."/>
            <person name="Mondo S."/>
            <person name="Riley R."/>
            <person name="Otillar R."/>
            <person name="Haridas S."/>
            <person name="Lipzen A."/>
            <person name="Grimwood J."/>
            <person name="Schmutz J."/>
            <person name="Clum A."/>
            <person name="Reid I.D."/>
            <person name="Moisan M.C."/>
            <person name="Butler G."/>
            <person name="Nguyen T.T.M."/>
            <person name="Dewar K."/>
            <person name="Conant G."/>
            <person name="Drula E."/>
            <person name="Henrissat B."/>
            <person name="Hansel C."/>
            <person name="Singer S."/>
            <person name="Hutchinson M.I."/>
            <person name="de Vries R.P."/>
            <person name="Natvig D.O."/>
            <person name="Powell A.J."/>
            <person name="Tsang A."/>
            <person name="Grigoriev I.V."/>
        </authorList>
    </citation>
    <scope>NUCLEOTIDE SEQUENCE [LARGE SCALE GENOMIC DNA]</scope>
    <source>
        <strain evidence="2 3">ATCC 22073</strain>
    </source>
</reference>
<dbReference type="RefSeq" id="XP_070866919.1">
    <property type="nucleotide sequence ID" value="XM_071009375.1"/>
</dbReference>